<feature type="chain" id="PRO_5045811396" evidence="12">
    <location>
        <begin position="30"/>
        <end position="878"/>
    </location>
</feature>
<evidence type="ECO:0000256" key="4">
    <source>
        <dbReference type="ARBA" id="ARBA00022692"/>
    </source>
</evidence>
<evidence type="ECO:0000256" key="6">
    <source>
        <dbReference type="ARBA" id="ARBA00023077"/>
    </source>
</evidence>
<evidence type="ECO:0000256" key="5">
    <source>
        <dbReference type="ARBA" id="ARBA00022729"/>
    </source>
</evidence>
<comment type="caution">
    <text evidence="15">The sequence shown here is derived from an EMBL/GenBank/DDBJ whole genome shotgun (WGS) entry which is preliminary data.</text>
</comment>
<dbReference type="Pfam" id="PF13715">
    <property type="entry name" value="CarbopepD_reg_2"/>
    <property type="match status" value="1"/>
</dbReference>
<keyword evidence="8 15" id="KW-0675">Receptor</keyword>
<keyword evidence="9 10" id="KW-0998">Cell outer membrane</keyword>
<evidence type="ECO:0000259" key="14">
    <source>
        <dbReference type="Pfam" id="PF07715"/>
    </source>
</evidence>
<keyword evidence="16" id="KW-1185">Reference proteome</keyword>
<keyword evidence="5 12" id="KW-0732">Signal</keyword>
<evidence type="ECO:0000313" key="15">
    <source>
        <dbReference type="EMBL" id="MFD1000875.1"/>
    </source>
</evidence>
<evidence type="ECO:0000313" key="16">
    <source>
        <dbReference type="Proteomes" id="UP001597112"/>
    </source>
</evidence>
<evidence type="ECO:0000256" key="11">
    <source>
        <dbReference type="RuleBase" id="RU003357"/>
    </source>
</evidence>
<organism evidence="15 16">
    <name type="scientific">Ohtaekwangia kribbensis</name>
    <dbReference type="NCBI Taxonomy" id="688913"/>
    <lineage>
        <taxon>Bacteria</taxon>
        <taxon>Pseudomonadati</taxon>
        <taxon>Bacteroidota</taxon>
        <taxon>Cytophagia</taxon>
        <taxon>Cytophagales</taxon>
        <taxon>Fulvivirgaceae</taxon>
        <taxon>Ohtaekwangia</taxon>
    </lineage>
</organism>
<evidence type="ECO:0000256" key="10">
    <source>
        <dbReference type="PROSITE-ProRule" id="PRU01360"/>
    </source>
</evidence>
<evidence type="ECO:0000256" key="12">
    <source>
        <dbReference type="SAM" id="SignalP"/>
    </source>
</evidence>
<keyword evidence="3 10" id="KW-1134">Transmembrane beta strand</keyword>
<keyword evidence="4 10" id="KW-0812">Transmembrane</keyword>
<dbReference type="PROSITE" id="PS52016">
    <property type="entry name" value="TONB_DEPENDENT_REC_3"/>
    <property type="match status" value="1"/>
</dbReference>
<dbReference type="Gene3D" id="2.40.170.20">
    <property type="entry name" value="TonB-dependent receptor, beta-barrel domain"/>
    <property type="match status" value="1"/>
</dbReference>
<dbReference type="Gene3D" id="2.60.40.1120">
    <property type="entry name" value="Carboxypeptidase-like, regulatory domain"/>
    <property type="match status" value="1"/>
</dbReference>
<sequence>MLTFFEGRRKFTLAWLVVPAMFLFLNASAQNSLPEVSISIDAHGTLAELLEIIAKKSGVRFSYNPKKIPADEVTRYTAVNKTVSAILKDISERFGIKYTLVEGQVILKPDKRPDKPAASVYTLSGTIKDAGNGEALIGATVLIKELQTGTITNAFGFFSITIPKGKYTVSSSFLGYKDHLATVDLSTSIQQDITLDEELPVLEEVVVSNELPDVVQEITSGNTHVRPKAVEERPALFGEMDVVKSLESIPGVKLHADGSTFYYVRGGNRDQNLVLIDDAPIYNPSHMLGLFSTIIPDAVNDMTLYKGEMPASLGGRLSSVLDIRTKKGNDQNVEVWGSTGLISTKLGVEGPFRKDVSSFLVSARASTLKWIVQKVDDDIRQFDFYDFTTKVNVRINPGNRIFFSFYTGADNYFDTDNGISWSNTAGTLRWNHLFTDRLFMNTTVALAGYDYFLHSDTKTNTRWTSHISNLNVKSDFSYFIKPQSELTFGLGINGYNFNPGNLKSDTAITSVPSLSVRNSVELVLYANHELKLNEKWGVNYGARFSLWSNTGEAFEFVFDENRNPIDTLYYAKGDDYKQYVNIEPRLTVSYLLNENASIKASYARNAQNVHLISNSISPFTSLEVWLPSSINIKPQIANQVSLGYYRSLPHAGTSLTAEAFYKKMEHQIDYNAHAETLLNPLLERELRFGTATAYGIELLAKKDVGRLRGWAGYTYSRAKRKFADINEGKVYNAFYDRPHQVNLMVAYDISLRWNVGLNWTYSTGAPFSSPVSFYWYNGEEVPVYGQKNNDRLPDYHRLDMSATFKLNKNPEKRFQHSISFSVYNLYGRKNSLFVNYNKVEDSDGELHIPSNLQDANRVTSHFYMFQFTPSIAYNFKFL</sequence>
<dbReference type="PANTHER" id="PTHR30069">
    <property type="entry name" value="TONB-DEPENDENT OUTER MEMBRANE RECEPTOR"/>
    <property type="match status" value="1"/>
</dbReference>
<dbReference type="Proteomes" id="UP001597112">
    <property type="component" value="Unassembled WGS sequence"/>
</dbReference>
<feature type="domain" description="TonB-dependent receptor plug" evidence="14">
    <location>
        <begin position="239"/>
        <end position="315"/>
    </location>
</feature>
<evidence type="ECO:0000256" key="3">
    <source>
        <dbReference type="ARBA" id="ARBA00022452"/>
    </source>
</evidence>
<dbReference type="EMBL" id="JBHTKA010000007">
    <property type="protein sequence ID" value="MFD1000875.1"/>
    <property type="molecule type" value="Genomic_DNA"/>
</dbReference>
<dbReference type="Gene3D" id="2.170.130.10">
    <property type="entry name" value="TonB-dependent receptor, plug domain"/>
    <property type="match status" value="1"/>
</dbReference>
<dbReference type="Pfam" id="PF07715">
    <property type="entry name" value="Plug"/>
    <property type="match status" value="1"/>
</dbReference>
<evidence type="ECO:0000256" key="1">
    <source>
        <dbReference type="ARBA" id="ARBA00004571"/>
    </source>
</evidence>
<evidence type="ECO:0000259" key="13">
    <source>
        <dbReference type="Pfam" id="PF00593"/>
    </source>
</evidence>
<reference evidence="16" key="1">
    <citation type="journal article" date="2019" name="Int. J. Syst. Evol. Microbiol.">
        <title>The Global Catalogue of Microorganisms (GCM) 10K type strain sequencing project: providing services to taxonomists for standard genome sequencing and annotation.</title>
        <authorList>
            <consortium name="The Broad Institute Genomics Platform"/>
            <consortium name="The Broad Institute Genome Sequencing Center for Infectious Disease"/>
            <person name="Wu L."/>
            <person name="Ma J."/>
        </authorList>
    </citation>
    <scope>NUCLEOTIDE SEQUENCE [LARGE SCALE GENOMIC DNA]</scope>
    <source>
        <strain evidence="16">CCUG 58938</strain>
    </source>
</reference>
<proteinExistence type="inferred from homology"/>
<dbReference type="RefSeq" id="WP_377580330.1">
    <property type="nucleotide sequence ID" value="NZ_JBHTKA010000007.1"/>
</dbReference>
<dbReference type="SUPFAM" id="SSF56935">
    <property type="entry name" value="Porins"/>
    <property type="match status" value="1"/>
</dbReference>
<feature type="domain" description="TonB-dependent receptor-like beta-barrel" evidence="13">
    <location>
        <begin position="385"/>
        <end position="825"/>
    </location>
</feature>
<comment type="similarity">
    <text evidence="10 11">Belongs to the TonB-dependent receptor family.</text>
</comment>
<comment type="subcellular location">
    <subcellularLocation>
        <location evidence="1 10">Cell outer membrane</location>
        <topology evidence="1 10">Multi-pass membrane protein</topology>
    </subcellularLocation>
</comment>
<feature type="signal peptide" evidence="12">
    <location>
        <begin position="1"/>
        <end position="29"/>
    </location>
</feature>
<dbReference type="InterPro" id="IPR012910">
    <property type="entry name" value="Plug_dom"/>
</dbReference>
<evidence type="ECO:0000256" key="2">
    <source>
        <dbReference type="ARBA" id="ARBA00022448"/>
    </source>
</evidence>
<evidence type="ECO:0000256" key="7">
    <source>
        <dbReference type="ARBA" id="ARBA00023136"/>
    </source>
</evidence>
<gene>
    <name evidence="15" type="ORF">ACFQ21_16235</name>
</gene>
<evidence type="ECO:0000256" key="8">
    <source>
        <dbReference type="ARBA" id="ARBA00023170"/>
    </source>
</evidence>
<dbReference type="InterPro" id="IPR000531">
    <property type="entry name" value="Beta-barrel_TonB"/>
</dbReference>
<protein>
    <submittedName>
        <fullName evidence="15">TonB-dependent receptor domain-containing protein</fullName>
    </submittedName>
</protein>
<keyword evidence="7 10" id="KW-0472">Membrane</keyword>
<dbReference type="InterPro" id="IPR037066">
    <property type="entry name" value="Plug_dom_sf"/>
</dbReference>
<dbReference type="InterPro" id="IPR036942">
    <property type="entry name" value="Beta-barrel_TonB_sf"/>
</dbReference>
<dbReference type="PANTHER" id="PTHR30069:SF29">
    <property type="entry name" value="HEMOGLOBIN AND HEMOGLOBIN-HAPTOGLOBIN-BINDING PROTEIN 1-RELATED"/>
    <property type="match status" value="1"/>
</dbReference>
<keyword evidence="6 11" id="KW-0798">TonB box</keyword>
<dbReference type="InterPro" id="IPR008969">
    <property type="entry name" value="CarboxyPept-like_regulatory"/>
</dbReference>
<keyword evidence="2 10" id="KW-0813">Transport</keyword>
<name>A0ABW3K5X5_9BACT</name>
<dbReference type="Pfam" id="PF00593">
    <property type="entry name" value="TonB_dep_Rec_b-barrel"/>
    <property type="match status" value="1"/>
</dbReference>
<dbReference type="SUPFAM" id="SSF49464">
    <property type="entry name" value="Carboxypeptidase regulatory domain-like"/>
    <property type="match status" value="1"/>
</dbReference>
<accession>A0ABW3K5X5</accession>
<evidence type="ECO:0000256" key="9">
    <source>
        <dbReference type="ARBA" id="ARBA00023237"/>
    </source>
</evidence>
<dbReference type="InterPro" id="IPR039426">
    <property type="entry name" value="TonB-dep_rcpt-like"/>
</dbReference>